<accession>A0A1M7G8G5</accession>
<dbReference type="RefSeq" id="WP_188745017.1">
    <property type="nucleotide sequence ID" value="NZ_BMLR01000011.1"/>
</dbReference>
<dbReference type="Gene3D" id="3.30.950.10">
    <property type="entry name" value="Methyltransferase, Cobalt-precorrin-4 Transmethylase, Domain 2"/>
    <property type="match status" value="1"/>
</dbReference>
<dbReference type="AlphaFoldDB" id="A0A1M7G8G5"/>
<comment type="similarity">
    <text evidence="6">Belongs to the methyltransferase superfamily. RsmI family.</text>
</comment>
<feature type="domain" description="RsmI HTH" evidence="8">
    <location>
        <begin position="242"/>
        <end position="283"/>
    </location>
</feature>
<dbReference type="InterPro" id="IPR014776">
    <property type="entry name" value="4pyrrole_Mease_sub2"/>
</dbReference>
<comment type="catalytic activity">
    <reaction evidence="6">
        <text>cytidine(1402) in 16S rRNA + S-adenosyl-L-methionine = 2'-O-methylcytidine(1402) in 16S rRNA + S-adenosyl-L-homocysteine + H(+)</text>
        <dbReference type="Rhea" id="RHEA:42924"/>
        <dbReference type="Rhea" id="RHEA-COMP:10285"/>
        <dbReference type="Rhea" id="RHEA-COMP:10286"/>
        <dbReference type="ChEBI" id="CHEBI:15378"/>
        <dbReference type="ChEBI" id="CHEBI:57856"/>
        <dbReference type="ChEBI" id="CHEBI:59789"/>
        <dbReference type="ChEBI" id="CHEBI:74495"/>
        <dbReference type="ChEBI" id="CHEBI:82748"/>
        <dbReference type="EC" id="2.1.1.198"/>
    </reaction>
</comment>
<dbReference type="Proteomes" id="UP000183974">
    <property type="component" value="Unassembled WGS sequence"/>
</dbReference>
<keyword evidence="1 6" id="KW-0963">Cytoplasm</keyword>
<dbReference type="GO" id="GO:0070677">
    <property type="term" value="F:rRNA (cytosine-2'-O-)-methyltransferase activity"/>
    <property type="evidence" value="ECO:0007669"/>
    <property type="project" value="UniProtKB-UniRule"/>
</dbReference>
<evidence type="ECO:0000259" key="8">
    <source>
        <dbReference type="Pfam" id="PF23016"/>
    </source>
</evidence>
<organism evidence="9 10">
    <name type="scientific">Roseovarius pacificus</name>
    <dbReference type="NCBI Taxonomy" id="337701"/>
    <lineage>
        <taxon>Bacteria</taxon>
        <taxon>Pseudomonadati</taxon>
        <taxon>Pseudomonadota</taxon>
        <taxon>Alphaproteobacteria</taxon>
        <taxon>Rhodobacterales</taxon>
        <taxon>Roseobacteraceae</taxon>
        <taxon>Roseovarius</taxon>
    </lineage>
</organism>
<dbReference type="Pfam" id="PF00590">
    <property type="entry name" value="TP_methylase"/>
    <property type="match status" value="1"/>
</dbReference>
<evidence type="ECO:0000256" key="2">
    <source>
        <dbReference type="ARBA" id="ARBA00022552"/>
    </source>
</evidence>
<evidence type="ECO:0000313" key="10">
    <source>
        <dbReference type="Proteomes" id="UP000183974"/>
    </source>
</evidence>
<comment type="subcellular location">
    <subcellularLocation>
        <location evidence="6">Cytoplasm</location>
    </subcellularLocation>
</comment>
<feature type="domain" description="Tetrapyrrole methylase" evidence="7">
    <location>
        <begin position="13"/>
        <end position="216"/>
    </location>
</feature>
<dbReference type="NCBIfam" id="TIGR00096">
    <property type="entry name" value="16S rRNA (cytidine(1402)-2'-O)-methyltransferase"/>
    <property type="match status" value="1"/>
</dbReference>
<evidence type="ECO:0000313" key="9">
    <source>
        <dbReference type="EMBL" id="SHM12227.1"/>
    </source>
</evidence>
<evidence type="ECO:0000256" key="6">
    <source>
        <dbReference type="HAMAP-Rule" id="MF_01877"/>
    </source>
</evidence>
<dbReference type="PANTHER" id="PTHR46111:SF1">
    <property type="entry name" value="RIBOSOMAL RNA SMALL SUBUNIT METHYLTRANSFERASE I"/>
    <property type="match status" value="1"/>
</dbReference>
<dbReference type="FunFam" id="3.30.950.10:FF:000002">
    <property type="entry name" value="Ribosomal RNA small subunit methyltransferase I"/>
    <property type="match status" value="1"/>
</dbReference>
<dbReference type="PANTHER" id="PTHR46111">
    <property type="entry name" value="RIBOSOMAL RNA SMALL SUBUNIT METHYLTRANSFERASE I"/>
    <property type="match status" value="1"/>
</dbReference>
<keyword evidence="2 6" id="KW-0698">rRNA processing</keyword>
<dbReference type="InterPro" id="IPR014777">
    <property type="entry name" value="4pyrrole_Mease_sub1"/>
</dbReference>
<evidence type="ECO:0000256" key="5">
    <source>
        <dbReference type="ARBA" id="ARBA00022691"/>
    </source>
</evidence>
<name>A0A1M7G8G5_9RHOB</name>
<reference evidence="9 10" key="1">
    <citation type="submission" date="2016-11" db="EMBL/GenBank/DDBJ databases">
        <authorList>
            <person name="Jaros S."/>
            <person name="Januszkiewicz K."/>
            <person name="Wedrychowicz H."/>
        </authorList>
    </citation>
    <scope>NUCLEOTIDE SEQUENCE [LARGE SCALE GENOMIC DNA]</scope>
    <source>
        <strain evidence="9 10">DSM 29589</strain>
    </source>
</reference>
<gene>
    <name evidence="6" type="primary">rsmI</name>
    <name evidence="9" type="ORF">SAMN05444398_11042</name>
</gene>
<dbReference type="InterPro" id="IPR008189">
    <property type="entry name" value="rRNA_ssu_MeTfrase_I"/>
</dbReference>
<evidence type="ECO:0000256" key="3">
    <source>
        <dbReference type="ARBA" id="ARBA00022603"/>
    </source>
</evidence>
<proteinExistence type="inferred from homology"/>
<evidence type="ECO:0000259" key="7">
    <source>
        <dbReference type="Pfam" id="PF00590"/>
    </source>
</evidence>
<comment type="function">
    <text evidence="6">Catalyzes the 2'-O-methylation of the ribose of cytidine 1402 (C1402) in 16S rRNA.</text>
</comment>
<dbReference type="EC" id="2.1.1.198" evidence="6"/>
<dbReference type="HAMAP" id="MF_01877">
    <property type="entry name" value="16SrRNA_methyltr_I"/>
    <property type="match status" value="1"/>
</dbReference>
<keyword evidence="4 6" id="KW-0808">Transferase</keyword>
<dbReference type="STRING" id="337701.SAMN05444398_11042"/>
<dbReference type="Pfam" id="PF23016">
    <property type="entry name" value="RsmI_C"/>
    <property type="match status" value="1"/>
</dbReference>
<sequence>MVNPKQQNLAPGLYLIATPIGTARDITLRTLDILASADVIAAEDTRSLRKLLDIHGIALGERPLIAYHDHNGDRVRPRLIQALEAGKSVVYASEAGTPMVADPGYDLARAAVAEGHTLISAPGPSAAITALTLAGLPTDRFFFAGFLPNTAGRRKTALQELAEVPGTLIFYESPKRIAAMLRDAAQVLGGARRAAVCRELTKKFEEVLRGTLDELAATCAERTLKGEIVVLIDRGHLPNIREVDLDSALNEALQGLSVRDAADKVSEDLGLKRRQVYQRALDLDAQRSKEGDR</sequence>
<dbReference type="GO" id="GO:0005737">
    <property type="term" value="C:cytoplasm"/>
    <property type="evidence" value="ECO:0007669"/>
    <property type="project" value="UniProtKB-SubCell"/>
</dbReference>
<evidence type="ECO:0000256" key="4">
    <source>
        <dbReference type="ARBA" id="ARBA00022679"/>
    </source>
</evidence>
<dbReference type="InterPro" id="IPR053910">
    <property type="entry name" value="RsmI_HTH"/>
</dbReference>
<dbReference type="InterPro" id="IPR000878">
    <property type="entry name" value="4pyrrol_Mease"/>
</dbReference>
<dbReference type="InterPro" id="IPR035996">
    <property type="entry name" value="4pyrrol_Methylase_sf"/>
</dbReference>
<keyword evidence="5 6" id="KW-0949">S-adenosyl-L-methionine</keyword>
<dbReference type="PIRSF" id="PIRSF005917">
    <property type="entry name" value="MTase_YraL"/>
    <property type="match status" value="1"/>
</dbReference>
<evidence type="ECO:0000256" key="1">
    <source>
        <dbReference type="ARBA" id="ARBA00022490"/>
    </source>
</evidence>
<dbReference type="CDD" id="cd11648">
    <property type="entry name" value="RsmI"/>
    <property type="match status" value="1"/>
</dbReference>
<keyword evidence="3 6" id="KW-0489">Methyltransferase</keyword>
<keyword evidence="10" id="KW-1185">Reference proteome</keyword>
<protein>
    <recommendedName>
        <fullName evidence="6">Ribosomal RNA small subunit methyltransferase I</fullName>
        <ecNumber evidence="6">2.1.1.198</ecNumber>
    </recommendedName>
    <alternativeName>
        <fullName evidence="6">16S rRNA 2'-O-ribose C1402 methyltransferase</fullName>
    </alternativeName>
    <alternativeName>
        <fullName evidence="6">rRNA (cytidine-2'-O-)-methyltransferase RsmI</fullName>
    </alternativeName>
</protein>
<dbReference type="EMBL" id="FRBR01000010">
    <property type="protein sequence ID" value="SHM12227.1"/>
    <property type="molecule type" value="Genomic_DNA"/>
</dbReference>
<dbReference type="SUPFAM" id="SSF53790">
    <property type="entry name" value="Tetrapyrrole methylase"/>
    <property type="match status" value="1"/>
</dbReference>
<dbReference type="Gene3D" id="3.40.1010.10">
    <property type="entry name" value="Cobalt-precorrin-4 Transmethylase, Domain 1"/>
    <property type="match status" value="1"/>
</dbReference>